<dbReference type="GO" id="GO:0030154">
    <property type="term" value="P:cell differentiation"/>
    <property type="evidence" value="ECO:0007669"/>
    <property type="project" value="TreeGrafter"/>
</dbReference>
<dbReference type="FunFam" id="1.10.510.10:FF:000624">
    <property type="entry name" value="Mitogen-activated protein kinase"/>
    <property type="match status" value="1"/>
</dbReference>
<comment type="caution">
    <text evidence="10">The sequence shown here is derived from an EMBL/GenBank/DDBJ whole genome shotgun (WGS) entry which is preliminary data.</text>
</comment>
<dbReference type="GO" id="GO:0030424">
    <property type="term" value="C:axon"/>
    <property type="evidence" value="ECO:0007669"/>
    <property type="project" value="TreeGrafter"/>
</dbReference>
<dbReference type="GO" id="GO:0005524">
    <property type="term" value="F:ATP binding"/>
    <property type="evidence" value="ECO:0007669"/>
    <property type="project" value="UniProtKB-KW"/>
</dbReference>
<dbReference type="GO" id="GO:0032436">
    <property type="term" value="P:positive regulation of proteasomal ubiquitin-dependent protein catabolic process"/>
    <property type="evidence" value="ECO:0007669"/>
    <property type="project" value="TreeGrafter"/>
</dbReference>
<dbReference type="SUPFAM" id="SSF63748">
    <property type="entry name" value="Tudor/PWWP/MBT"/>
    <property type="match status" value="3"/>
</dbReference>
<dbReference type="SMART" id="SM00220">
    <property type="entry name" value="S_TKc"/>
    <property type="match status" value="1"/>
</dbReference>
<dbReference type="PROSITE" id="PS51079">
    <property type="entry name" value="MBT"/>
    <property type="match status" value="2"/>
</dbReference>
<sequence length="937" mass="107965">MTTTTQTIVEQVAFEMPSDSKVVLKMVDLRLFSNGVFSNVYRGILMEPIEREIAIKKTWPERNDRNFEFVFLTGREREKHKNVISMLYAFSHGYGNKVCESYVFDFMPDTLASILKSKLSDVDIRLYTWQMFHGLKYLEEHLVIHRDLKPVNILVDHHGTGILKVGDFGSSKIYARGKLSNSYQVTRFYRPPELLLKAIDYDTNIDTWSAGCVVGEMIRKTVVFPGRDGAHQLKLIVRCYGPPNDAEMKAMKTVDKITPELASIRVTGLAKLLPDATNDMIVLINKILVYPPKSRFRGKELLRDDFFKPLFRSGAVRHNGQPISKIISTEDYKKATEDDDVAKCRRLSALSTATKTRMDQSIPICEKSNSYENIHRRSTLLPKEQFLAREQRSKEDSREEKSRERAHTSGTLNHSEERSRHFKSAEELSGERRRSIMASTMKKPPKDSTKSRQVRSMASQLGAEEKQETKRSSMLHEFRDTKRLDIAPQAHNSTSFRWKQELNIINCVPVEAFRAFSHFDVKFQLGLTFEANNGMEHMEEEFRWFVEVCKVAGFYVLVKWVGDKEKKCFWISMMSTEVNFIGKLAKKNPNGYLLPLRMKWSKCDDSWLMNISEVWEREGKLVTEKFENQRLEVYKSKFKIGTRLELLDNNQATTVRPATVTKVCGRRICVRVNPLDVNDGKKDEQCGRNTAFWVDQESLYLFPVGWALQYGYGLNAKPHYTEHVESILEALQEGEEPPYETWDATPDFFEREEVFTQEKFRVGHKLELLDALSGKRKQLRVATVLRDDYIVVGMDGPDLESDAIPLHVTSPFLFPVGYGKAHGVVVGLTEDEDDNSFDWEYYLQKTGAEAAPVELFRPDPDPEVLKLFEKNFKLEAVDMNEKKSICPASVVEVKGRLLYITFDGWPSEFNCFYDIESPDIFPVGWSDAHGYPLNFPR</sequence>
<dbReference type="SUPFAM" id="SSF56112">
    <property type="entry name" value="Protein kinase-like (PK-like)"/>
    <property type="match status" value="1"/>
</dbReference>
<evidence type="ECO:0000256" key="8">
    <source>
        <dbReference type="SAM" id="MobiDB-lite"/>
    </source>
</evidence>
<accession>A0A8S1HTB7</accession>
<name>A0A8S1HTB7_9PELO</name>
<feature type="compositionally biased region" description="Basic and acidic residues" evidence="8">
    <location>
        <begin position="414"/>
        <end position="434"/>
    </location>
</feature>
<comment type="similarity">
    <text evidence="1">Belongs to the protein kinase superfamily. CMGC Ser/Thr protein kinase family. GSK-3 subfamily.</text>
</comment>
<dbReference type="OrthoDB" id="8188861at2759"/>
<feature type="repeat" description="MBT" evidence="7">
    <location>
        <begin position="605"/>
        <end position="717"/>
    </location>
</feature>
<evidence type="ECO:0000256" key="4">
    <source>
        <dbReference type="ARBA" id="ARBA00022741"/>
    </source>
</evidence>
<proteinExistence type="inferred from homology"/>
<evidence type="ECO:0000256" key="3">
    <source>
        <dbReference type="ARBA" id="ARBA00022679"/>
    </source>
</evidence>
<evidence type="ECO:0000256" key="1">
    <source>
        <dbReference type="ARBA" id="ARBA00005527"/>
    </source>
</evidence>
<dbReference type="GO" id="GO:0004674">
    <property type="term" value="F:protein serine/threonine kinase activity"/>
    <property type="evidence" value="ECO:0007669"/>
    <property type="project" value="UniProtKB-KW"/>
</dbReference>
<feature type="compositionally biased region" description="Basic and acidic residues" evidence="8">
    <location>
        <begin position="463"/>
        <end position="472"/>
    </location>
</feature>
<feature type="compositionally biased region" description="Basic and acidic residues" evidence="8">
    <location>
        <begin position="386"/>
        <end position="407"/>
    </location>
</feature>
<dbReference type="InterPro" id="IPR011009">
    <property type="entry name" value="Kinase-like_dom_sf"/>
</dbReference>
<dbReference type="Gene3D" id="1.10.510.10">
    <property type="entry name" value="Transferase(Phosphotransferase) domain 1"/>
    <property type="match status" value="1"/>
</dbReference>
<evidence type="ECO:0000256" key="2">
    <source>
        <dbReference type="ARBA" id="ARBA00022527"/>
    </source>
</evidence>
<evidence type="ECO:0000313" key="10">
    <source>
        <dbReference type="EMBL" id="CAD6196294.1"/>
    </source>
</evidence>
<reference evidence="10" key="1">
    <citation type="submission" date="2020-10" db="EMBL/GenBank/DDBJ databases">
        <authorList>
            <person name="Kikuchi T."/>
        </authorList>
    </citation>
    <scope>NUCLEOTIDE SEQUENCE</scope>
    <source>
        <strain evidence="10">NKZ352</strain>
    </source>
</reference>
<feature type="repeat" description="MBT" evidence="7">
    <location>
        <begin position="837"/>
        <end position="936"/>
    </location>
</feature>
<organism evidence="10 11">
    <name type="scientific">Caenorhabditis auriculariae</name>
    <dbReference type="NCBI Taxonomy" id="2777116"/>
    <lineage>
        <taxon>Eukaryota</taxon>
        <taxon>Metazoa</taxon>
        <taxon>Ecdysozoa</taxon>
        <taxon>Nematoda</taxon>
        <taxon>Chromadorea</taxon>
        <taxon>Rhabditida</taxon>
        <taxon>Rhabditina</taxon>
        <taxon>Rhabditomorpha</taxon>
        <taxon>Rhabditoidea</taxon>
        <taxon>Rhabditidae</taxon>
        <taxon>Peloderinae</taxon>
        <taxon>Caenorhabditis</taxon>
    </lineage>
</organism>
<dbReference type="PANTHER" id="PTHR24057">
    <property type="entry name" value="GLYCOGEN SYNTHASE KINASE-3 ALPHA"/>
    <property type="match status" value="1"/>
</dbReference>
<dbReference type="Pfam" id="PF02820">
    <property type="entry name" value="MBT"/>
    <property type="match status" value="3"/>
</dbReference>
<dbReference type="EMBL" id="CAJGYM010000070">
    <property type="protein sequence ID" value="CAD6196294.1"/>
    <property type="molecule type" value="Genomic_DNA"/>
</dbReference>
<dbReference type="GO" id="GO:0090090">
    <property type="term" value="P:negative regulation of canonical Wnt signaling pathway"/>
    <property type="evidence" value="ECO:0007669"/>
    <property type="project" value="TreeGrafter"/>
</dbReference>
<evidence type="ECO:0000256" key="5">
    <source>
        <dbReference type="ARBA" id="ARBA00022777"/>
    </source>
</evidence>
<keyword evidence="5" id="KW-0418">Kinase</keyword>
<dbReference type="SMART" id="SM00561">
    <property type="entry name" value="MBT"/>
    <property type="match status" value="2"/>
</dbReference>
<evidence type="ECO:0000313" key="11">
    <source>
        <dbReference type="Proteomes" id="UP000835052"/>
    </source>
</evidence>
<evidence type="ECO:0000256" key="7">
    <source>
        <dbReference type="PROSITE-ProRule" id="PRU00459"/>
    </source>
</evidence>
<protein>
    <recommendedName>
        <fullName evidence="9">Protein kinase domain-containing protein</fullName>
    </recommendedName>
</protein>
<dbReference type="Gene3D" id="2.30.30.140">
    <property type="match status" value="4"/>
</dbReference>
<dbReference type="GO" id="GO:0006355">
    <property type="term" value="P:regulation of DNA-templated transcription"/>
    <property type="evidence" value="ECO:0007669"/>
    <property type="project" value="InterPro"/>
</dbReference>
<dbReference type="InterPro" id="IPR000719">
    <property type="entry name" value="Prot_kinase_dom"/>
</dbReference>
<dbReference type="GO" id="GO:0005829">
    <property type="term" value="C:cytosol"/>
    <property type="evidence" value="ECO:0007669"/>
    <property type="project" value="TreeGrafter"/>
</dbReference>
<dbReference type="PROSITE" id="PS00108">
    <property type="entry name" value="PROTEIN_KINASE_ST"/>
    <property type="match status" value="1"/>
</dbReference>
<dbReference type="AlphaFoldDB" id="A0A8S1HTB7"/>
<keyword evidence="11" id="KW-1185">Reference proteome</keyword>
<dbReference type="Pfam" id="PF00069">
    <property type="entry name" value="Pkinase"/>
    <property type="match status" value="1"/>
</dbReference>
<keyword evidence="6" id="KW-0067">ATP-binding</keyword>
<evidence type="ECO:0000256" key="6">
    <source>
        <dbReference type="ARBA" id="ARBA00022840"/>
    </source>
</evidence>
<dbReference type="GO" id="GO:0007165">
    <property type="term" value="P:signal transduction"/>
    <property type="evidence" value="ECO:0007669"/>
    <property type="project" value="TreeGrafter"/>
</dbReference>
<dbReference type="InterPro" id="IPR008271">
    <property type="entry name" value="Ser/Thr_kinase_AS"/>
</dbReference>
<dbReference type="InterPro" id="IPR004092">
    <property type="entry name" value="Mbt"/>
</dbReference>
<dbReference type="Gene3D" id="3.30.200.20">
    <property type="entry name" value="Phosphorylase Kinase, domain 1"/>
    <property type="match status" value="1"/>
</dbReference>
<dbReference type="GO" id="GO:0070507">
    <property type="term" value="P:regulation of microtubule cytoskeleton organization"/>
    <property type="evidence" value="ECO:0007669"/>
    <property type="project" value="TreeGrafter"/>
</dbReference>
<evidence type="ECO:0000259" key="9">
    <source>
        <dbReference type="PROSITE" id="PS50011"/>
    </source>
</evidence>
<feature type="region of interest" description="Disordered" evidence="8">
    <location>
        <begin position="376"/>
        <end position="472"/>
    </location>
</feature>
<dbReference type="GO" id="GO:0005634">
    <property type="term" value="C:nucleus"/>
    <property type="evidence" value="ECO:0007669"/>
    <property type="project" value="InterPro"/>
</dbReference>
<dbReference type="PROSITE" id="PS50011">
    <property type="entry name" value="PROTEIN_KINASE_DOM"/>
    <property type="match status" value="1"/>
</dbReference>
<dbReference type="InterPro" id="IPR050591">
    <property type="entry name" value="GSK-3"/>
</dbReference>
<keyword evidence="2" id="KW-0723">Serine/threonine-protein kinase</keyword>
<keyword evidence="4" id="KW-0547">Nucleotide-binding</keyword>
<feature type="domain" description="Protein kinase" evidence="9">
    <location>
        <begin position="26"/>
        <end position="307"/>
    </location>
</feature>
<gene>
    <name evidence="10" type="ORF">CAUJ_LOCUS12209</name>
</gene>
<dbReference type="Proteomes" id="UP000835052">
    <property type="component" value="Unassembled WGS sequence"/>
</dbReference>
<dbReference type="PANTHER" id="PTHR24057:SF18">
    <property type="entry name" value="SERINE_THREONINE-PROTEIN KINASE R03D7.5-RELATED"/>
    <property type="match status" value="1"/>
</dbReference>
<keyword evidence="3" id="KW-0808">Transferase</keyword>